<keyword evidence="7" id="KW-1185">Reference proteome</keyword>
<dbReference type="InterPro" id="IPR003468">
    <property type="entry name" value="Cyt_c_oxidase_monohaem-su/FixO"/>
</dbReference>
<evidence type="ECO:0000256" key="4">
    <source>
        <dbReference type="PROSITE-ProRule" id="PRU00433"/>
    </source>
</evidence>
<evidence type="ECO:0000259" key="5">
    <source>
        <dbReference type="PROSITE" id="PS51007"/>
    </source>
</evidence>
<evidence type="ECO:0000256" key="3">
    <source>
        <dbReference type="ARBA" id="ARBA00023004"/>
    </source>
</evidence>
<dbReference type="PROSITE" id="PS51007">
    <property type="entry name" value="CYTC"/>
    <property type="match status" value="1"/>
</dbReference>
<dbReference type="GO" id="GO:0009055">
    <property type="term" value="F:electron transfer activity"/>
    <property type="evidence" value="ECO:0007669"/>
    <property type="project" value="InterPro"/>
</dbReference>
<evidence type="ECO:0000313" key="6">
    <source>
        <dbReference type="EMBL" id="PWH82259.1"/>
    </source>
</evidence>
<keyword evidence="1 4" id="KW-0349">Heme</keyword>
<dbReference type="InterPro" id="IPR009056">
    <property type="entry name" value="Cyt_c-like_dom"/>
</dbReference>
<gene>
    <name evidence="6" type="ORF">DIT68_14235</name>
</gene>
<dbReference type="InterPro" id="IPR036909">
    <property type="entry name" value="Cyt_c-like_dom_sf"/>
</dbReference>
<dbReference type="SUPFAM" id="SSF46626">
    <property type="entry name" value="Cytochrome c"/>
    <property type="match status" value="1"/>
</dbReference>
<feature type="domain" description="Cytochrome c" evidence="5">
    <location>
        <begin position="42"/>
        <end position="125"/>
    </location>
</feature>
<dbReference type="Pfam" id="PF02433">
    <property type="entry name" value="FixO"/>
    <property type="match status" value="1"/>
</dbReference>
<evidence type="ECO:0000313" key="7">
    <source>
        <dbReference type="Proteomes" id="UP000245370"/>
    </source>
</evidence>
<reference evidence="6 7" key="2">
    <citation type="submission" date="2018-05" db="EMBL/GenBank/DDBJ databases">
        <authorList>
            <person name="Lanie J.A."/>
            <person name="Ng W.-L."/>
            <person name="Kazmierczak K.M."/>
            <person name="Andrzejewski T.M."/>
            <person name="Davidsen T.M."/>
            <person name="Wayne K.J."/>
            <person name="Tettelin H."/>
            <person name="Glass J.I."/>
            <person name="Rusch D."/>
            <person name="Podicherti R."/>
            <person name="Tsui H.-C.T."/>
            <person name="Winkler M.E."/>
        </authorList>
    </citation>
    <scope>NUCLEOTIDE SEQUENCE [LARGE SCALE GENOMIC DNA]</scope>
    <source>
        <strain evidence="6 7">C305</strain>
    </source>
</reference>
<comment type="caution">
    <text evidence="6">The sequence shown here is derived from an EMBL/GenBank/DDBJ whole genome shotgun (WGS) entry which is preliminary data.</text>
</comment>
<dbReference type="AlphaFoldDB" id="A0A2U2X3C1"/>
<proteinExistence type="predicted"/>
<accession>A0A2U2X3C1</accession>
<keyword evidence="2 4" id="KW-0479">Metal-binding</keyword>
<dbReference type="EMBL" id="QFRJ01000014">
    <property type="protein sequence ID" value="PWH82259.1"/>
    <property type="molecule type" value="Genomic_DNA"/>
</dbReference>
<sequence>MYKSNFTYNMSLFIFGILLISLNLNSSTVEISKYNGNNTKTLLVKYGEQVFENEKCYKCHALNDEDAKWGKKSLEAFGGKRTSAMISAFLDNPKILYPKTRMPSFAQLQHEQLNKNTLKTVLSEDPISDTELEIAWKTINKQADELTKTINLDKAVEHKKSSQTALIAFLQSLP</sequence>
<organism evidence="6 7">
    <name type="scientific">Brumimicrobium oceani</name>
    <dbReference type="NCBI Taxonomy" id="2100725"/>
    <lineage>
        <taxon>Bacteria</taxon>
        <taxon>Pseudomonadati</taxon>
        <taxon>Bacteroidota</taxon>
        <taxon>Flavobacteriia</taxon>
        <taxon>Flavobacteriales</taxon>
        <taxon>Crocinitomicaceae</taxon>
        <taxon>Brumimicrobium</taxon>
    </lineage>
</organism>
<dbReference type="Proteomes" id="UP000245370">
    <property type="component" value="Unassembled WGS sequence"/>
</dbReference>
<evidence type="ECO:0000256" key="1">
    <source>
        <dbReference type="ARBA" id="ARBA00022617"/>
    </source>
</evidence>
<dbReference type="Gene3D" id="1.10.760.10">
    <property type="entry name" value="Cytochrome c-like domain"/>
    <property type="match status" value="1"/>
</dbReference>
<keyword evidence="3 4" id="KW-0408">Iron</keyword>
<reference evidence="6 7" key="1">
    <citation type="submission" date="2018-05" db="EMBL/GenBank/DDBJ databases">
        <title>Brumimicrobium oceani sp. nov., isolated from coastal sediment.</title>
        <authorList>
            <person name="Kou Y."/>
        </authorList>
    </citation>
    <scope>NUCLEOTIDE SEQUENCE [LARGE SCALE GENOMIC DNA]</scope>
    <source>
        <strain evidence="6 7">C305</strain>
    </source>
</reference>
<dbReference type="GO" id="GO:0046872">
    <property type="term" value="F:metal ion binding"/>
    <property type="evidence" value="ECO:0007669"/>
    <property type="project" value="UniProtKB-KW"/>
</dbReference>
<dbReference type="GO" id="GO:0020037">
    <property type="term" value="F:heme binding"/>
    <property type="evidence" value="ECO:0007669"/>
    <property type="project" value="InterPro"/>
</dbReference>
<evidence type="ECO:0000256" key="2">
    <source>
        <dbReference type="ARBA" id="ARBA00022723"/>
    </source>
</evidence>
<name>A0A2U2X3C1_9FLAO</name>
<protein>
    <recommendedName>
        <fullName evidence="5">Cytochrome c domain-containing protein</fullName>
    </recommendedName>
</protein>